<dbReference type="PANTHER" id="PTHR24235">
    <property type="entry name" value="NEUROPEPTIDE Y RECEPTOR"/>
    <property type="match status" value="1"/>
</dbReference>
<dbReference type="SUPFAM" id="SSF81321">
    <property type="entry name" value="Family A G protein-coupled receptor-like"/>
    <property type="match status" value="1"/>
</dbReference>
<reference evidence="12" key="1">
    <citation type="submission" date="2016-11" db="UniProtKB">
        <authorList>
            <consortium name="WormBaseParasite"/>
        </authorList>
    </citation>
    <scope>IDENTIFICATION</scope>
</reference>
<dbReference type="GO" id="GO:0042923">
    <property type="term" value="F:neuropeptide binding"/>
    <property type="evidence" value="ECO:0007669"/>
    <property type="project" value="TreeGrafter"/>
</dbReference>
<evidence type="ECO:0000259" key="10">
    <source>
        <dbReference type="PROSITE" id="PS50262"/>
    </source>
</evidence>
<evidence type="ECO:0000256" key="1">
    <source>
        <dbReference type="ARBA" id="ARBA00004141"/>
    </source>
</evidence>
<feature type="transmembrane region" description="Helical" evidence="9">
    <location>
        <begin position="102"/>
        <end position="123"/>
    </location>
</feature>
<dbReference type="Proteomes" id="UP000095280">
    <property type="component" value="Unplaced"/>
</dbReference>
<evidence type="ECO:0000256" key="7">
    <source>
        <dbReference type="ARBA" id="ARBA00023224"/>
    </source>
</evidence>
<feature type="transmembrane region" description="Helical" evidence="9">
    <location>
        <begin position="6"/>
        <end position="30"/>
    </location>
</feature>
<organism evidence="11 12">
    <name type="scientific">Macrostomum lignano</name>
    <dbReference type="NCBI Taxonomy" id="282301"/>
    <lineage>
        <taxon>Eukaryota</taxon>
        <taxon>Metazoa</taxon>
        <taxon>Spiralia</taxon>
        <taxon>Lophotrochozoa</taxon>
        <taxon>Platyhelminthes</taxon>
        <taxon>Rhabditophora</taxon>
        <taxon>Macrostomorpha</taxon>
        <taxon>Macrostomida</taxon>
        <taxon>Macrostomidae</taxon>
        <taxon>Macrostomum</taxon>
    </lineage>
</organism>
<dbReference type="GO" id="GO:0043005">
    <property type="term" value="C:neuron projection"/>
    <property type="evidence" value="ECO:0007669"/>
    <property type="project" value="TreeGrafter"/>
</dbReference>
<dbReference type="CDD" id="cd15203">
    <property type="entry name" value="7tmA_NPYR-like"/>
    <property type="match status" value="1"/>
</dbReference>
<feature type="transmembrane region" description="Helical" evidence="9">
    <location>
        <begin position="143"/>
        <end position="165"/>
    </location>
</feature>
<comment type="subcellular location">
    <subcellularLocation>
        <location evidence="1">Membrane</location>
        <topology evidence="1">Multi-pass membrane protein</topology>
    </subcellularLocation>
</comment>
<accession>A0A1I8FHG6</accession>
<protein>
    <submittedName>
        <fullName evidence="12">G_PROTEIN_RECEP_F1_2 domain-containing protein</fullName>
    </submittedName>
</protein>
<keyword evidence="5 9" id="KW-0472">Membrane</keyword>
<keyword evidence="11" id="KW-1185">Reference proteome</keyword>
<dbReference type="WBParaSite" id="maker-unitig_35018-snap-gene-0.1-mRNA-1">
    <property type="protein sequence ID" value="maker-unitig_35018-snap-gene-0.1-mRNA-1"/>
    <property type="gene ID" value="maker-unitig_35018-snap-gene-0.1"/>
</dbReference>
<keyword evidence="4" id="KW-0297">G-protein coupled receptor</keyword>
<keyword evidence="6" id="KW-0675">Receptor</keyword>
<sequence length="365" mass="41099">MWVKSLCVLFYSIICMLGTLGNLLVITVVLRKRSMQTITNILITNLAISDHGERAADADVCKLMPMTMGVSVYVSTLTSTAIAVERYCMIVHPFVPRMKTGLCLLIVVIIWLVAVLISLPIAVFQRAATESCVEDWKPEYRPVFTVISFVLQFLIPCSIITACYSSKVSISLKNRHKKTLAKKSRSKEELDIRRKRRTNRMLIAMVVIFVVCWIPLNLLWMLNDPSSSCATLLAMSSVMYNPFLYGWMNANFQNEFRNILPCLFPKRPPNAARSDSRLNTSYRYSTVDKSRQRQNGGHVGPEDGIQDDNLTEDNNEATGTNQEAAMIAETGAPPQITGLLKPNAKFTRLKTSTKKRSVRIARLHD</sequence>
<dbReference type="PRINTS" id="PR00237">
    <property type="entry name" value="GPCRRHODOPSN"/>
</dbReference>
<keyword evidence="7" id="KW-0807">Transducer</keyword>
<feature type="compositionally biased region" description="Acidic residues" evidence="8">
    <location>
        <begin position="304"/>
        <end position="315"/>
    </location>
</feature>
<dbReference type="InterPro" id="IPR000276">
    <property type="entry name" value="GPCR_Rhodpsn"/>
</dbReference>
<name>A0A1I8FHG6_9PLAT</name>
<evidence type="ECO:0000256" key="9">
    <source>
        <dbReference type="SAM" id="Phobius"/>
    </source>
</evidence>
<evidence type="ECO:0000256" key="5">
    <source>
        <dbReference type="ARBA" id="ARBA00023136"/>
    </source>
</evidence>
<feature type="transmembrane region" description="Helical" evidence="9">
    <location>
        <begin position="202"/>
        <end position="222"/>
    </location>
</feature>
<evidence type="ECO:0000256" key="3">
    <source>
        <dbReference type="ARBA" id="ARBA00022989"/>
    </source>
</evidence>
<dbReference type="AlphaFoldDB" id="A0A1I8FHG6"/>
<dbReference type="GO" id="GO:0008188">
    <property type="term" value="F:neuropeptide receptor activity"/>
    <property type="evidence" value="ECO:0007669"/>
    <property type="project" value="TreeGrafter"/>
</dbReference>
<dbReference type="PANTHER" id="PTHR24235:SF29">
    <property type="entry name" value="GH23382P"/>
    <property type="match status" value="1"/>
</dbReference>
<evidence type="ECO:0000313" key="11">
    <source>
        <dbReference type="Proteomes" id="UP000095280"/>
    </source>
</evidence>
<evidence type="ECO:0000256" key="8">
    <source>
        <dbReference type="SAM" id="MobiDB-lite"/>
    </source>
</evidence>
<dbReference type="InterPro" id="IPR017452">
    <property type="entry name" value="GPCR_Rhodpsn_7TM"/>
</dbReference>
<evidence type="ECO:0000256" key="4">
    <source>
        <dbReference type="ARBA" id="ARBA00023040"/>
    </source>
</evidence>
<keyword evidence="3 9" id="KW-1133">Transmembrane helix</keyword>
<dbReference type="PROSITE" id="PS50262">
    <property type="entry name" value="G_PROTEIN_RECEP_F1_2"/>
    <property type="match status" value="1"/>
</dbReference>
<dbReference type="Pfam" id="PF00001">
    <property type="entry name" value="7tm_1"/>
    <property type="match status" value="1"/>
</dbReference>
<dbReference type="Gene3D" id="1.20.1070.10">
    <property type="entry name" value="Rhodopsin 7-helix transmembrane proteins"/>
    <property type="match status" value="1"/>
</dbReference>
<dbReference type="GO" id="GO:0005886">
    <property type="term" value="C:plasma membrane"/>
    <property type="evidence" value="ECO:0007669"/>
    <property type="project" value="TreeGrafter"/>
</dbReference>
<feature type="domain" description="G-protein coupled receptors family 1 profile" evidence="10">
    <location>
        <begin position="21"/>
        <end position="245"/>
    </location>
</feature>
<proteinExistence type="predicted"/>
<keyword evidence="2 9" id="KW-0812">Transmembrane</keyword>
<evidence type="ECO:0000256" key="6">
    <source>
        <dbReference type="ARBA" id="ARBA00023170"/>
    </source>
</evidence>
<evidence type="ECO:0000313" key="12">
    <source>
        <dbReference type="WBParaSite" id="maker-unitig_35018-snap-gene-0.1-mRNA-1"/>
    </source>
</evidence>
<evidence type="ECO:0000256" key="2">
    <source>
        <dbReference type="ARBA" id="ARBA00022692"/>
    </source>
</evidence>
<feature type="region of interest" description="Disordered" evidence="8">
    <location>
        <begin position="284"/>
        <end position="316"/>
    </location>
</feature>